<keyword evidence="4" id="KW-1185">Reference proteome</keyword>
<dbReference type="PANTHER" id="PTHR28006:SF1">
    <property type="entry name" value="MONOPOLIN COMPLEX SUBUNIT CSM1"/>
    <property type="match status" value="1"/>
</dbReference>
<feature type="region of interest" description="Disordered" evidence="2">
    <location>
        <begin position="1"/>
        <end position="60"/>
    </location>
</feature>
<gene>
    <name evidence="3" type="ORF">CERSUDRAFT_82184</name>
</gene>
<dbReference type="GO" id="GO:0034506">
    <property type="term" value="C:chromosome, centromeric core domain"/>
    <property type="evidence" value="ECO:0007669"/>
    <property type="project" value="TreeGrafter"/>
</dbReference>
<reference evidence="3 4" key="1">
    <citation type="journal article" date="2012" name="Proc. Natl. Acad. Sci. U.S.A.">
        <title>Comparative genomics of Ceriporiopsis subvermispora and Phanerochaete chrysosporium provide insight into selective ligninolysis.</title>
        <authorList>
            <person name="Fernandez-Fueyo E."/>
            <person name="Ruiz-Duenas F.J."/>
            <person name="Ferreira P."/>
            <person name="Floudas D."/>
            <person name="Hibbett D.S."/>
            <person name="Canessa P."/>
            <person name="Larrondo L.F."/>
            <person name="James T.Y."/>
            <person name="Seelenfreund D."/>
            <person name="Lobos S."/>
            <person name="Polanco R."/>
            <person name="Tello M."/>
            <person name="Honda Y."/>
            <person name="Watanabe T."/>
            <person name="Watanabe T."/>
            <person name="Ryu J.S."/>
            <person name="Kubicek C.P."/>
            <person name="Schmoll M."/>
            <person name="Gaskell J."/>
            <person name="Hammel K.E."/>
            <person name="St John F.J."/>
            <person name="Vanden Wymelenberg A."/>
            <person name="Sabat G."/>
            <person name="Splinter BonDurant S."/>
            <person name="Syed K."/>
            <person name="Yadav J.S."/>
            <person name="Doddapaneni H."/>
            <person name="Subramanian V."/>
            <person name="Lavin J.L."/>
            <person name="Oguiza J.A."/>
            <person name="Perez G."/>
            <person name="Pisabarro A.G."/>
            <person name="Ramirez L."/>
            <person name="Santoyo F."/>
            <person name="Master E."/>
            <person name="Coutinho P.M."/>
            <person name="Henrissat B."/>
            <person name="Lombard V."/>
            <person name="Magnuson J.K."/>
            <person name="Kuees U."/>
            <person name="Hori C."/>
            <person name="Igarashi K."/>
            <person name="Samejima M."/>
            <person name="Held B.W."/>
            <person name="Barry K.W."/>
            <person name="LaButti K.M."/>
            <person name="Lapidus A."/>
            <person name="Lindquist E.A."/>
            <person name="Lucas S.M."/>
            <person name="Riley R."/>
            <person name="Salamov A.A."/>
            <person name="Hoffmeister D."/>
            <person name="Schwenk D."/>
            <person name="Hadar Y."/>
            <person name="Yarden O."/>
            <person name="de Vries R.P."/>
            <person name="Wiebenga A."/>
            <person name="Stenlid J."/>
            <person name="Eastwood D."/>
            <person name="Grigoriev I.V."/>
            <person name="Berka R.M."/>
            <person name="Blanchette R.A."/>
            <person name="Kersten P."/>
            <person name="Martinez A.T."/>
            <person name="Vicuna R."/>
            <person name="Cullen D."/>
        </authorList>
    </citation>
    <scope>NUCLEOTIDE SEQUENCE [LARGE SCALE GENOMIC DNA]</scope>
    <source>
        <strain evidence="3 4">B</strain>
    </source>
</reference>
<dbReference type="GO" id="GO:0045144">
    <property type="term" value="P:meiotic sister chromatid segregation"/>
    <property type="evidence" value="ECO:0007669"/>
    <property type="project" value="TreeGrafter"/>
</dbReference>
<dbReference type="STRING" id="914234.M2QLR8"/>
<feature type="compositionally biased region" description="Acidic residues" evidence="2">
    <location>
        <begin position="1"/>
        <end position="17"/>
    </location>
</feature>
<dbReference type="GO" id="GO:1990644">
    <property type="term" value="F:microtubule site clamp"/>
    <property type="evidence" value="ECO:0007669"/>
    <property type="project" value="TreeGrafter"/>
</dbReference>
<feature type="non-terminal residue" evidence="3">
    <location>
        <position position="1"/>
    </location>
</feature>
<keyword evidence="1" id="KW-0175">Coiled coil</keyword>
<proteinExistence type="predicted"/>
<sequence>MEVDEPDVVEVQEDEDVAAQRAARARKAGAAAAARHAREEEARAREHERTQRQLANVSAERDKLTKQLDELFRIRYTEPETALRELTAQYEARDHTQKTLINELTAQIARAKTSSAPEKGFALHFLTREAADEEKAALAQDVEKLRAQVKQRDAQLAEAREQAKVLRSDLEAEIERAKALARSAPPAAARAGAPRAADDRKHAEVIKLYEDMTNFLITNVKIEKSPSLELEELVYMCIYTAGQEGQDTEVRPSLTFQLRKFWQRLEDADTDADAEGGGAPPDRAELVQKIQYTPL</sequence>
<protein>
    <submittedName>
        <fullName evidence="3">Uncharacterized protein</fullName>
    </submittedName>
</protein>
<dbReference type="Proteomes" id="UP000016930">
    <property type="component" value="Unassembled WGS sequence"/>
</dbReference>
<dbReference type="GO" id="GO:0005730">
    <property type="term" value="C:nucleolus"/>
    <property type="evidence" value="ECO:0007669"/>
    <property type="project" value="TreeGrafter"/>
</dbReference>
<dbReference type="AlphaFoldDB" id="M2QLR8"/>
<evidence type="ECO:0000313" key="4">
    <source>
        <dbReference type="Proteomes" id="UP000016930"/>
    </source>
</evidence>
<dbReference type="InterPro" id="IPR040349">
    <property type="entry name" value="Csm1/Pcs1"/>
</dbReference>
<dbReference type="GO" id="GO:0033551">
    <property type="term" value="C:monopolin complex"/>
    <property type="evidence" value="ECO:0007669"/>
    <property type="project" value="InterPro"/>
</dbReference>
<dbReference type="GO" id="GO:0051315">
    <property type="term" value="P:attachment of mitotic spindle microtubules to kinetochore"/>
    <property type="evidence" value="ECO:0007669"/>
    <property type="project" value="TreeGrafter"/>
</dbReference>
<feature type="coiled-coil region" evidence="1">
    <location>
        <begin position="128"/>
        <end position="180"/>
    </location>
</feature>
<evidence type="ECO:0000256" key="1">
    <source>
        <dbReference type="SAM" id="Coils"/>
    </source>
</evidence>
<dbReference type="GO" id="GO:0072686">
    <property type="term" value="C:mitotic spindle"/>
    <property type="evidence" value="ECO:0007669"/>
    <property type="project" value="TreeGrafter"/>
</dbReference>
<dbReference type="EMBL" id="KB445795">
    <property type="protein sequence ID" value="EMD37953.1"/>
    <property type="molecule type" value="Genomic_DNA"/>
</dbReference>
<feature type="compositionally biased region" description="Basic and acidic residues" evidence="2">
    <location>
        <begin position="36"/>
        <end position="51"/>
    </location>
</feature>
<accession>M2QLR8</accession>
<dbReference type="PANTHER" id="PTHR28006">
    <property type="entry name" value="MONOPOLIN COMPLEX SUBUNIT CSM1"/>
    <property type="match status" value="1"/>
</dbReference>
<dbReference type="HOGENOM" id="CLU_042819_0_0_1"/>
<evidence type="ECO:0000256" key="2">
    <source>
        <dbReference type="SAM" id="MobiDB-lite"/>
    </source>
</evidence>
<name>M2QLR8_CERS8</name>
<evidence type="ECO:0000313" key="3">
    <source>
        <dbReference type="EMBL" id="EMD37953.1"/>
    </source>
</evidence>
<dbReference type="OrthoDB" id="3216420at2759"/>
<organism evidence="3 4">
    <name type="scientific">Ceriporiopsis subvermispora (strain B)</name>
    <name type="common">White-rot fungus</name>
    <name type="synonym">Gelatoporia subvermispora</name>
    <dbReference type="NCBI Taxonomy" id="914234"/>
    <lineage>
        <taxon>Eukaryota</taxon>
        <taxon>Fungi</taxon>
        <taxon>Dikarya</taxon>
        <taxon>Basidiomycota</taxon>
        <taxon>Agaricomycotina</taxon>
        <taxon>Agaricomycetes</taxon>
        <taxon>Polyporales</taxon>
        <taxon>Gelatoporiaceae</taxon>
        <taxon>Gelatoporia</taxon>
    </lineage>
</organism>